<evidence type="ECO:0000313" key="1">
    <source>
        <dbReference type="EMBL" id="PAB55142.1"/>
    </source>
</evidence>
<comment type="caution">
    <text evidence="1">The sequence shown here is derived from an EMBL/GenBank/DDBJ whole genome shotgun (WGS) entry which is preliminary data.</text>
</comment>
<protein>
    <submittedName>
        <fullName evidence="1">Uncharacterized protein</fullName>
    </submittedName>
</protein>
<reference evidence="1 2" key="1">
    <citation type="submission" date="2017-05" db="EMBL/GenBank/DDBJ databases">
        <title>Lactobacillus johnsonii from commercial turkeys.</title>
        <authorList>
            <person name="Johnson T.J."/>
            <person name="Youmans B."/>
        </authorList>
    </citation>
    <scope>NUCLEOTIDE SEQUENCE [LARGE SCALE GENOMIC DNA]</scope>
    <source>
        <strain evidence="1 2">UMNLJ114</strain>
    </source>
</reference>
<sequence>MNELEKTVTDLGHIQAKAHFDSDKFLNDLNSYLNECMQLWVTKYLKNYIEVDLPSLDDTGDKNGDQKKQA</sequence>
<evidence type="ECO:0000313" key="2">
    <source>
        <dbReference type="Proteomes" id="UP000216008"/>
    </source>
</evidence>
<dbReference type="RefSeq" id="WP_095182822.1">
    <property type="nucleotide sequence ID" value="NZ_NIBD01000028.1"/>
</dbReference>
<name>A0A267M6W3_LACJH</name>
<dbReference type="Proteomes" id="UP000216008">
    <property type="component" value="Unassembled WGS sequence"/>
</dbReference>
<gene>
    <name evidence="1" type="ORF">A3Q24_05520</name>
</gene>
<proteinExistence type="predicted"/>
<dbReference type="EMBL" id="NIBD01000028">
    <property type="protein sequence ID" value="PAB55142.1"/>
    <property type="molecule type" value="Genomic_DNA"/>
</dbReference>
<dbReference type="AlphaFoldDB" id="A0A267M6W3"/>
<organism evidence="1 2">
    <name type="scientific">Lactobacillus johnsonii</name>
    <dbReference type="NCBI Taxonomy" id="33959"/>
    <lineage>
        <taxon>Bacteria</taxon>
        <taxon>Bacillati</taxon>
        <taxon>Bacillota</taxon>
        <taxon>Bacilli</taxon>
        <taxon>Lactobacillales</taxon>
        <taxon>Lactobacillaceae</taxon>
        <taxon>Lactobacillus</taxon>
    </lineage>
</organism>
<accession>A0A267M6W3</accession>